<dbReference type="GO" id="GO:0007155">
    <property type="term" value="P:cell adhesion"/>
    <property type="evidence" value="ECO:0007669"/>
    <property type="project" value="UniProtKB-KW"/>
</dbReference>
<dbReference type="GO" id="GO:0035721">
    <property type="term" value="P:intraciliary retrograde transport"/>
    <property type="evidence" value="ECO:0007669"/>
    <property type="project" value="TreeGrafter"/>
</dbReference>
<evidence type="ECO:0000256" key="3">
    <source>
        <dbReference type="ARBA" id="ARBA00008887"/>
    </source>
</evidence>
<feature type="disulfide bond" evidence="22">
    <location>
        <begin position="1090"/>
        <end position="1102"/>
    </location>
</feature>
<feature type="coiled-coil region" evidence="23">
    <location>
        <begin position="3238"/>
        <end position="3311"/>
    </location>
</feature>
<feature type="disulfide bond" evidence="22">
    <location>
        <begin position="834"/>
        <end position="851"/>
    </location>
</feature>
<dbReference type="InterPro" id="IPR000742">
    <property type="entry name" value="EGF"/>
</dbReference>
<dbReference type="EMBL" id="AGBW02013857">
    <property type="protein sequence ID" value="OWR42617.1"/>
    <property type="molecule type" value="Genomic_DNA"/>
</dbReference>
<feature type="disulfide bond" evidence="22">
    <location>
        <begin position="518"/>
        <end position="530"/>
    </location>
</feature>
<feature type="disulfide bond" evidence="22">
    <location>
        <begin position="501"/>
        <end position="515"/>
    </location>
</feature>
<dbReference type="InterPro" id="IPR008211">
    <property type="entry name" value="Laminin_N"/>
</dbReference>
<feature type="disulfide bond" evidence="22">
    <location>
        <begin position="784"/>
        <end position="796"/>
    </location>
</feature>
<dbReference type="PROSITE" id="PS00022">
    <property type="entry name" value="EGF_1"/>
    <property type="match status" value="1"/>
</dbReference>
<accession>A0A212EMB2</accession>
<dbReference type="SMART" id="SM00181">
    <property type="entry name" value="EGF"/>
    <property type="match status" value="8"/>
</dbReference>
<dbReference type="GO" id="GO:0005868">
    <property type="term" value="C:cytoplasmic dynein complex"/>
    <property type="evidence" value="ECO:0007669"/>
    <property type="project" value="TreeGrafter"/>
</dbReference>
<dbReference type="InterPro" id="IPR042228">
    <property type="entry name" value="Dynein_linker_3"/>
</dbReference>
<evidence type="ECO:0000256" key="12">
    <source>
        <dbReference type="ARBA" id="ARBA00022840"/>
    </source>
</evidence>
<feature type="domain" description="Laminin EGF-like" evidence="25">
    <location>
        <begin position="1138"/>
        <end position="1184"/>
    </location>
</feature>
<feature type="domain" description="Laminin EGF-like" evidence="25">
    <location>
        <begin position="987"/>
        <end position="1038"/>
    </location>
</feature>
<feature type="domain" description="Laminin EGF-like" evidence="25">
    <location>
        <begin position="832"/>
        <end position="877"/>
    </location>
</feature>
<dbReference type="Pfam" id="PF00053">
    <property type="entry name" value="EGF_laminin"/>
    <property type="match status" value="11"/>
</dbReference>
<feature type="domain" description="Laminin IV type B" evidence="26">
    <location>
        <begin position="557"/>
        <end position="778"/>
    </location>
</feature>
<feature type="domain" description="Laminin N-terminal" evidence="27">
    <location>
        <begin position="40"/>
        <end position="279"/>
    </location>
</feature>
<dbReference type="InterPro" id="IPR035699">
    <property type="entry name" value="AAA_6"/>
</dbReference>
<dbReference type="InterPro" id="IPR002049">
    <property type="entry name" value="LE_dom"/>
</dbReference>
<comment type="caution">
    <text evidence="28">The sequence shown here is derived from an EMBL/GenBank/DDBJ whole genome shotgun (WGS) entry which is preliminary data.</text>
</comment>
<dbReference type="InterPro" id="IPR013602">
    <property type="entry name" value="Dynein_heavy_linker"/>
</dbReference>
<feature type="disulfide bond" evidence="22">
    <location>
        <begin position="489"/>
        <end position="498"/>
    </location>
</feature>
<keyword evidence="8" id="KW-0493">Microtubule</keyword>
<feature type="disulfide bond" evidence="22">
    <location>
        <begin position="897"/>
        <end position="906"/>
    </location>
</feature>
<feature type="coiled-coil region" evidence="23">
    <location>
        <begin position="1374"/>
        <end position="1401"/>
    </location>
</feature>
<dbReference type="SUPFAM" id="SSF52540">
    <property type="entry name" value="P-loop containing nucleoside triphosphate hydrolases"/>
    <property type="match status" value="3"/>
</dbReference>
<feature type="disulfide bond" evidence="22">
    <location>
        <begin position="520"/>
        <end position="537"/>
    </location>
</feature>
<dbReference type="FunFam" id="2.10.25.10:FF:000275">
    <property type="entry name" value="usherin"/>
    <property type="match status" value="1"/>
</dbReference>
<dbReference type="InterPro" id="IPR026983">
    <property type="entry name" value="DHC"/>
</dbReference>
<dbReference type="GO" id="GO:0000235">
    <property type="term" value="C:astral microtubule"/>
    <property type="evidence" value="ECO:0007669"/>
    <property type="project" value="UniProtKB-ARBA"/>
</dbReference>
<feature type="coiled-coil region" evidence="23">
    <location>
        <begin position="3440"/>
        <end position="3495"/>
    </location>
</feature>
<evidence type="ECO:0000256" key="24">
    <source>
        <dbReference type="SAM" id="SignalP"/>
    </source>
</evidence>
<dbReference type="Gene3D" id="2.10.25.10">
    <property type="entry name" value="Laminin"/>
    <property type="match status" value="11"/>
</dbReference>
<evidence type="ECO:0000256" key="8">
    <source>
        <dbReference type="ARBA" id="ARBA00022701"/>
    </source>
</evidence>
<keyword evidence="17 22" id="KW-1015">Disulfide bond</keyword>
<dbReference type="Gene3D" id="1.20.58.1120">
    <property type="match status" value="1"/>
</dbReference>
<keyword evidence="11" id="KW-0547">Nucleotide-binding</keyword>
<dbReference type="InterPro" id="IPR035706">
    <property type="entry name" value="AAA_9"/>
</dbReference>
<evidence type="ECO:0000256" key="15">
    <source>
        <dbReference type="ARBA" id="ARBA00023017"/>
    </source>
</evidence>
<feature type="disulfide bond" evidence="22">
    <location>
        <begin position="805"/>
        <end position="814"/>
    </location>
</feature>
<feature type="domain" description="Laminin EGF-like" evidence="25">
    <location>
        <begin position="518"/>
        <end position="564"/>
    </location>
</feature>
<keyword evidence="5" id="KW-0963">Cytoplasm</keyword>
<keyword evidence="15" id="KW-0243">Dynein</keyword>
<dbReference type="Pfam" id="PF21199">
    <property type="entry name" value="LAMININ_IV_B"/>
    <property type="match status" value="1"/>
</dbReference>
<protein>
    <recommendedName>
        <fullName evidence="4">Dynein heavy chain, cytoplasmic</fullName>
    </recommendedName>
</protein>
<dbReference type="Pfam" id="PF00055">
    <property type="entry name" value="Laminin_N"/>
    <property type="match status" value="1"/>
</dbReference>
<evidence type="ECO:0000256" key="14">
    <source>
        <dbReference type="ARBA" id="ARBA00022889"/>
    </source>
</evidence>
<keyword evidence="19" id="KW-0325">Glycoprotein</keyword>
<feature type="signal peptide" evidence="24">
    <location>
        <begin position="1"/>
        <end position="19"/>
    </location>
</feature>
<keyword evidence="18" id="KW-0505">Motor protein</keyword>
<dbReference type="GO" id="GO:0009888">
    <property type="term" value="P:tissue development"/>
    <property type="evidence" value="ECO:0007669"/>
    <property type="project" value="UniProtKB-ARBA"/>
</dbReference>
<evidence type="ECO:0000256" key="13">
    <source>
        <dbReference type="ARBA" id="ARBA00022869"/>
    </source>
</evidence>
<evidence type="ECO:0000259" key="27">
    <source>
        <dbReference type="PROSITE" id="PS51117"/>
    </source>
</evidence>
<evidence type="ECO:0000256" key="16">
    <source>
        <dbReference type="ARBA" id="ARBA00023054"/>
    </source>
</evidence>
<keyword evidence="16 23" id="KW-0175">Coiled coil</keyword>
<dbReference type="PROSITE" id="PS01248">
    <property type="entry name" value="EGF_LAM_1"/>
    <property type="match status" value="4"/>
</dbReference>
<evidence type="ECO:0000256" key="22">
    <source>
        <dbReference type="PROSITE-ProRule" id="PRU00460"/>
    </source>
</evidence>
<feature type="disulfide bond" evidence="22">
    <location>
        <begin position="1011"/>
        <end position="1020"/>
    </location>
</feature>
<dbReference type="GO" id="GO:1902850">
    <property type="term" value="P:microtubule cytoskeleton organization involved in mitosis"/>
    <property type="evidence" value="ECO:0007669"/>
    <property type="project" value="UniProtKB-ARBA"/>
</dbReference>
<dbReference type="Gene3D" id="1.20.920.20">
    <property type="match status" value="1"/>
</dbReference>
<dbReference type="PROSITE" id="PS50027">
    <property type="entry name" value="EGF_LAM_2"/>
    <property type="match status" value="10"/>
</dbReference>
<dbReference type="FunFam" id="1.20.920.20:FF:000002">
    <property type="entry name" value="Cytoplasmic dynein 1 heavy chain"/>
    <property type="match status" value="1"/>
</dbReference>
<keyword evidence="14" id="KW-0130">Cell adhesion</keyword>
<dbReference type="Gene3D" id="1.20.140.100">
    <property type="entry name" value="Dynein heavy chain, N-terminal domain 2"/>
    <property type="match status" value="1"/>
</dbReference>
<dbReference type="Gene3D" id="1.10.8.710">
    <property type="match status" value="1"/>
</dbReference>
<evidence type="ECO:0000256" key="11">
    <source>
        <dbReference type="ARBA" id="ARBA00022741"/>
    </source>
</evidence>
<dbReference type="KEGG" id="dpl:KGM_211962"/>
<dbReference type="InterPro" id="IPR056863">
    <property type="entry name" value="LMN_ATRN_NET-like_EGF"/>
</dbReference>
<dbReference type="InParanoid" id="A0A212EMB2"/>
<dbReference type="CDD" id="cd22302">
    <property type="entry name" value="cc_DmLAMB1-like_C"/>
    <property type="match status" value="1"/>
</dbReference>
<dbReference type="Proteomes" id="UP000007151">
    <property type="component" value="Unassembled WGS sequence"/>
</dbReference>
<dbReference type="STRING" id="278856.A0A212EMB2"/>
<dbReference type="FunFam" id="2.60.120.260:FF:000010">
    <property type="entry name" value="Laminin subunit beta 1"/>
    <property type="match status" value="1"/>
</dbReference>
<dbReference type="InterPro" id="IPR043157">
    <property type="entry name" value="Dynein_AAA1S"/>
</dbReference>
<dbReference type="GO" id="GO:0005930">
    <property type="term" value="C:axoneme"/>
    <property type="evidence" value="ECO:0007669"/>
    <property type="project" value="TreeGrafter"/>
</dbReference>
<feature type="disulfide bond" evidence="22">
    <location>
        <begin position="1062"/>
        <end position="1071"/>
    </location>
</feature>
<evidence type="ECO:0000256" key="17">
    <source>
        <dbReference type="ARBA" id="ARBA00023157"/>
    </source>
</evidence>
<dbReference type="FunFam" id="2.10.25.10:FF:000130">
    <property type="entry name" value="Laminin subunit beta 1"/>
    <property type="match status" value="1"/>
</dbReference>
<feature type="disulfide bond" evidence="22">
    <location>
        <begin position="437"/>
        <end position="446"/>
    </location>
</feature>
<feature type="domain" description="Laminin EGF-like" evidence="25">
    <location>
        <begin position="467"/>
        <end position="517"/>
    </location>
</feature>
<dbReference type="PRINTS" id="PR00011">
    <property type="entry name" value="EGFLAMININ"/>
</dbReference>
<feature type="coiled-coil region" evidence="23">
    <location>
        <begin position="1736"/>
        <end position="1770"/>
    </location>
</feature>
<dbReference type="Gene3D" id="1.10.287.1490">
    <property type="match status" value="1"/>
</dbReference>
<dbReference type="InterPro" id="IPR042222">
    <property type="entry name" value="Dynein_2_N"/>
</dbReference>
<keyword evidence="6" id="KW-0964">Secreted</keyword>
<dbReference type="FunCoup" id="A0A212EMB2">
    <property type="interactions" value="107"/>
</dbReference>
<dbReference type="GO" id="GO:0030054">
    <property type="term" value="C:cell junction"/>
    <property type="evidence" value="ECO:0007669"/>
    <property type="project" value="UniProtKB-ARBA"/>
</dbReference>
<dbReference type="InterPro" id="IPR027417">
    <property type="entry name" value="P-loop_NTPase"/>
</dbReference>
<dbReference type="FunFam" id="2.10.25.10:FF:000011">
    <property type="entry name" value="Cadherin EGF LAG seven-pass G-type receptor"/>
    <property type="match status" value="2"/>
</dbReference>
<evidence type="ECO:0000256" key="10">
    <source>
        <dbReference type="ARBA" id="ARBA00022737"/>
    </source>
</evidence>
<evidence type="ECO:0000256" key="23">
    <source>
        <dbReference type="SAM" id="Coils"/>
    </source>
</evidence>
<dbReference type="GO" id="GO:0005524">
    <property type="term" value="F:ATP binding"/>
    <property type="evidence" value="ECO:0007669"/>
    <property type="project" value="UniProtKB-KW"/>
</dbReference>
<dbReference type="GO" id="GO:0048513">
    <property type="term" value="P:animal organ development"/>
    <property type="evidence" value="ECO:0007669"/>
    <property type="project" value="UniProtKB-ARBA"/>
</dbReference>
<dbReference type="FunFam" id="2.170.300.10:FF:000001">
    <property type="entry name" value="Laminin subunit beta-1"/>
    <property type="match status" value="1"/>
</dbReference>
<evidence type="ECO:0000256" key="18">
    <source>
        <dbReference type="ARBA" id="ARBA00023175"/>
    </source>
</evidence>
<dbReference type="GO" id="GO:0097729">
    <property type="term" value="C:9+2 motile cilium"/>
    <property type="evidence" value="ECO:0007669"/>
    <property type="project" value="TreeGrafter"/>
</dbReference>
<dbReference type="PANTHER" id="PTHR10676">
    <property type="entry name" value="DYNEIN HEAVY CHAIN FAMILY PROTEIN"/>
    <property type="match status" value="1"/>
</dbReference>
<sequence>MAVRAALFVISALVAGGAAVYNRDRDRQRADPRLLDRACELSSCYPATGNLLIGREARLSASSTCGSSGRERYCIVSHLEERKKCFWCDSTNSTMNNPSLNHRIQNIIYKYYPGTRVKSWWQSENGKENVTIQLDMEAEFHLTHLIIQFKTFRPAAMLVERSFDFGNTWRVYRYFAHNCHEAFPSIPRHSQRSLTEVVCESRYSGVAPSTEGEVIFRVLPPNINVTNPYSEEVQNLLRMTNLRINFTKLHTLGDDLLDNRAEIQEKYYYSIYEMTVRGSCSCYGHASRCLPMPGVESKNNMVHGRCECTHNTRGLNCEYCEEFYNDLPWQPAVGKTSNACKRCTCNNHATTCHFDAAVYNKTGKISGGVCDNCQHNTMGVNCERCMPTYYKDPRLDIQSPDVCQPCDCDPEGTTDKEVLCDDETDVANNKTAGRCLCKANVDGLRCDRCKDGYWNFDAQNPDGCEACTCDSLGTINERGCDPATGVCFCKRHVTGRNCDQCLPEFYGLSDSDDGCSPCDCDLGGSIDRDCDVITGQCKCRPNVTGRRCDQPLQNYFVGALDSIVYEAESSQCNSQIDDNAIQSQLCHVVIRENYPDGRKETWTGPGFMKVPESSTLVFVINNLKTSMNYNVLIRYEPQTHSSWEEATILVKRPSPIDADSPCANVRPEDDTIVTKLPVGQHSVLVRPAVCLEKNKETEIRIYLGKQDGHSSNSRATVLIDSIVLIPSFDDLPFLKNGSSGREEFDRYNCGDSYYYDLNRENIPEVCKKYHSNIGFYIRNGSEPCQCDPSGSKSHQCNPFTGNCQCVENIVGVRCDRCAPGTYGFSKFGCKRCDCNSIGSLDNFCDAASGQCKCRANTYGRACDLCQPGYFNFPNCQQCDCNGHAVECDDKTGACKECQENTEGHRCERCIEGYYGDPRLGIDIPCRLCPCPGVKGDPNKSSHADRCELDPETKDVVCDCKEGYAGLLCDVCADNYYGDPMKGTCEKCECNDNTDITKPGNCDPYTGKCLKCLHNTAGEHCEVCEEGYYGNALEKACYKCNCSVLGTNFTQSNCDGITGQCPCFNNVMGINCDQCTENHWRIALGTGCDPCECDPVGSISPQCNPYIGKCDCKPGHGGRQCDQCQENHWGDPNIECYECDCDIYGSVSQQCSRENGSCICKPGIGGYKCDMCARGYLGEAPECNACGDCFDNWDRIIGDLKIQTEYAIGNASKIKVVGATGAYTRDFEEMTKKLSQVEATLDSAKQGKSTVKELLSNVTHLQNKLSEAEKKVKDSNDNLNAITSKINLGNVTLDGLRARIDTLKSKTFELGNNATKLQEANLEGALNLTREAKERAVKAAEEAESVQSVIANTDRQIKNTDRLIEMQYSSFNNTQNENDKELGRLRQQLTELEMQLPKINEKMCGQDSDSCDICGGAGCGKCGGISCDQGAITKAEQALDFANKTEHRIKEHELTAEDLLRSVSQVKQDTVAVRSRAKDLFNRAIDFKASAERATNESQELTSELKEFLSKTYNTPEEVRQLATEILNLSISIEPKEITELSQRINSTVSQLTNIENIITETKPDLDRAKALKQNATNVNQAANLTLEMANKVLEALDEAQAAQDAAENAIDKANRDIEAAKGDLLPIALETEQAQKKANETMDEVEGLRSRLSDLQKNILKIESDAEQVKQEANDVVNKAEGAEQKARQLRQDFKQTNTSLTERANQTSSSRERAQLLLNRATKLASDTQSQLKLLANMEELYNDHNEQLNDLEKEIGELNTKMNYYLSEITKRSDYYRWLYLEPILYNEDGDLGVKFRKVDHLFKQVARIIEADPRVSALVHSTRLKPMLDAITEQLNACQSALNQYMEEKRSVFPRLYFLSDDDLLELLGQARAGAQGREVVMQTHLKKLFPGITGVNLGPGGVSLTTLCSQYGEMFTLDRPVDIDCSVEVWLNRLEQEIRSSLKSLTLKCLVKHGSPHQDPFSLPTQILCLLQNIRFTQQAESAILTKDLRKLKDNIEKEHIYYAEAEVDNENEKCKRQALILQCSYYASVVDSLIENNIVATSDWLWQKQLRFYLVNKEDVVAKMGLAEISYSYEYLGVITGQFVRTESTDDSFLILTQALHLGFVGNPFGPAGTGKTESVKALGSLVGRLVLVFNCDEAMDASCLARLLSGVARCGAWGCFDEFNRLEHPALAAAAHQLTALLAALAARDEHVVLQGKKVPLSQWCGVAVTLNPVGRGYGGRRELPAALQAALRPLALRPPPSTLLASRLLAAHAPCRDPDQYRRLGEDLDCVFQLASTLLSSQRHYDWGLRALKAAVSSCGAALAAGGMEGQLSWRRAVLRRVLRLNNLSKLIPYDAERFENILSLVFAEVPEQQVATDPVRSALEEAVHRLGLVTNDVQIQKCVELYEQLQQRMGVVIVGPPGSGKTTIRRLLKTALVARGRSIVEYVIRPKALQRGWLLGGAAAGSSATTGVLHTVALQATAQDDETWSWVVCDGDVDPDWVEGLNSVLDDNRLLTLPSGERVCLQRGVSFLFETDALSAASPATLTRLAPILLSEDSDCSREILERWSRRTELENETMKQSLMVMRDMTQKVHAWMKRNSTELVMKHCGLSTVTQIISQFEHLVRETSSDVRVIGVDEHVHTAVVRGATSVIKQRAIEDFYREARDLLNHYIMQLSPEPPPTGHSLHSLQGPRLRSASLVLQASLLHSHSLLLGPVASGKNVLAEYVMRETFATVVVIDCTPILEPSDIIEELKRRNLVGGSSGGGGGAGARAAGGAGLLVRSLHRAARDSWGSVRVHDFLLQLIQEGGFWSMEGGGPQWLSVSRFTLLVTAAAVRRLSPRLSAALQPLVITEPDDDELLKLSEMYLRDSIPTDIPGGDISDLVIEAFDSQPHYSWNCSHIRRWCENVKLYCPTNSSDVWTAITAEAHMIFRERLISAQEKSQYDTIVQKHLPGAHPRMFYRPKMRNEGIYLERLDEDEWYRHTQKTINQCLTYDERAFGDVAVEACEELTLWTVAAATALSGCVSTCVSSEGAGRRAGARLARRREPRRSHTLTHERHLHTLVHDALSSAVSGRSLLLVCGSACSRPVLGSLEALLSAENFQSLPSAMVPSTGNNTPSLTNIKQNLGIMICLDKDQEKLKDLMEEFPLLHESNRLCWLEGWSADTLRKMPSLVIQRLMKEDAQDESQEELNTVPAEGFAAIYQTVEEGWLRAPVRYIHFIKAYHHILTHKRRTLLQRKNMLAAGVKALSVAHETVATLQAQAEEQERALGLERAAASDALQQMGATVRAATHRKEDMQRLKDDIQAENQKLTLRKKEIEAELASVEPVVAAARAAVGDIRPEALSEVRSLRAPPEVVRDVLEGVLRLMGIADTSWHSMKNFLSKRGVKEDIRHLDAADISPEAAAAVSRLVERRAASFTAESARRASAAVAPLAAWVRANLEHVHALGRVRPLQEQQRELHERLRRAEEEVAALSSGLVSVEGRVSELQEQLGQHAHEAAALEHRLQLATSTLRAATTLLDQLGHEAHTWDDDLQSISKEISELNQRSLLAAGYLLYLPHWTEQQAREELLRWSSLIQYDDGNFSVLNFLSSSEEQLQWQAEGLPTDLSAAKNALVLHKFLSGVGLRPLLVDPEGEARTWLRLASTVSLETVSGGGRELGVVMQQAQRTGATLLVTEADQLDGWWWSAAGAARAVLLTGDIAMAERLEPHIRATLAPLLFTSRLDALLDQLVNYAIEKRRPEMFEKWKEMKRKAATLQKQQHELQEHLLKELSMSRDILQDGGLVSALEGARTATGQVAAARAEQEALTEALAASAESCRPPALTAARLALAVRRLASRRPLLALPANALRDAFLESLDRDQGDPSNINKEQVTKHFVKKTLERVMLSVHRRERWIVMLHLLKHVHEDLIKDKLWQLLVNNFNMEVRDEDSIVDLQNKYRWMSKNGARRVALIKTLDEELFERLSLGEWTSEGDLRVLEGSSLSPGERVLVAAALNPGALHRAVMQCVDQLMEGTSVPDGEEVPRAIRCSAPSQPVLLLAPHAGQQLASVAAARGRTLTTVGIDDGVVAWEDGLQRARGGWLAVAVGATPFTRDLIVFVASMAERANEFSDEFRLWILAEERAIPYALTSACVTVILEPAEGVKRAACSALESWSGPSVAGDAARLAAGLALLHALATERRAYIPIGTRCDDVQ</sequence>
<evidence type="ECO:0000256" key="20">
    <source>
        <dbReference type="ARBA" id="ARBA00023212"/>
    </source>
</evidence>
<dbReference type="SUPFAM" id="SSF57196">
    <property type="entry name" value="EGF/Laminin"/>
    <property type="match status" value="13"/>
</dbReference>
<dbReference type="FunFam" id="2.10.25.10:FF:000065">
    <property type="entry name" value="Laminin subunit beta 1"/>
    <property type="match status" value="1"/>
</dbReference>
<keyword evidence="29" id="KW-1185">Reference proteome</keyword>
<dbReference type="Pfam" id="PF12774">
    <property type="entry name" value="AAA_6"/>
    <property type="match status" value="1"/>
</dbReference>
<dbReference type="InterPro" id="IPR013015">
    <property type="entry name" value="Laminin_IV_B"/>
</dbReference>
<evidence type="ECO:0000256" key="21">
    <source>
        <dbReference type="ARBA" id="ARBA00023292"/>
    </source>
</evidence>
<dbReference type="GO" id="GO:0005938">
    <property type="term" value="C:cell cortex"/>
    <property type="evidence" value="ECO:0007669"/>
    <property type="project" value="UniProtKB-ARBA"/>
</dbReference>
<evidence type="ECO:0000313" key="29">
    <source>
        <dbReference type="Proteomes" id="UP000007151"/>
    </source>
</evidence>
<keyword evidence="20" id="KW-0206">Cytoskeleton</keyword>
<dbReference type="Gene3D" id="2.170.300.10">
    <property type="entry name" value="Tie2 ligand-binding domain superfamily"/>
    <property type="match status" value="1"/>
</dbReference>
<keyword evidence="7" id="KW-0272">Extracellular matrix</keyword>
<dbReference type="Gene3D" id="3.20.180.20">
    <property type="entry name" value="Dynein heavy chain, N-terminal domain 2"/>
    <property type="match status" value="1"/>
</dbReference>
<feature type="disulfide bond" evidence="22">
    <location>
        <begin position="853"/>
        <end position="862"/>
    </location>
</feature>
<dbReference type="GO" id="GO:0000070">
    <property type="term" value="P:mitotic sister chromatid segregation"/>
    <property type="evidence" value="ECO:0007669"/>
    <property type="project" value="UniProtKB-ARBA"/>
</dbReference>
<gene>
    <name evidence="28" type="ORF">KGM_211962</name>
</gene>
<evidence type="ECO:0000259" key="25">
    <source>
        <dbReference type="PROSITE" id="PS50027"/>
    </source>
</evidence>
<dbReference type="GO" id="GO:0048468">
    <property type="term" value="P:cell development"/>
    <property type="evidence" value="ECO:0007669"/>
    <property type="project" value="UniProtKB-ARBA"/>
</dbReference>
<dbReference type="PROSITE" id="PS51116">
    <property type="entry name" value="LAMININ_IVB"/>
    <property type="match status" value="1"/>
</dbReference>
<dbReference type="GO" id="GO:0008569">
    <property type="term" value="F:minus-end-directed microtubule motor activity"/>
    <property type="evidence" value="ECO:0007669"/>
    <property type="project" value="UniProtKB-ARBA"/>
</dbReference>
<dbReference type="SMART" id="SM00136">
    <property type="entry name" value="LamNT"/>
    <property type="match status" value="1"/>
</dbReference>
<comment type="caution">
    <text evidence="22">Lacks conserved residue(s) required for the propagation of feature annotation.</text>
</comment>
<dbReference type="GO" id="GO:0030473">
    <property type="term" value="P:nuclear migration along microtubule"/>
    <property type="evidence" value="ECO:0007669"/>
    <property type="project" value="UniProtKB-ARBA"/>
</dbReference>
<evidence type="ECO:0000256" key="9">
    <source>
        <dbReference type="ARBA" id="ARBA00022729"/>
    </source>
</evidence>
<dbReference type="Gene3D" id="3.40.50.300">
    <property type="entry name" value="P-loop containing nucleotide triphosphate hydrolases"/>
    <property type="match status" value="4"/>
</dbReference>
<dbReference type="GO" id="GO:0060271">
    <property type="term" value="P:cilium assembly"/>
    <property type="evidence" value="ECO:0007669"/>
    <property type="project" value="TreeGrafter"/>
</dbReference>
<feature type="disulfide bond" evidence="22">
    <location>
        <begin position="1159"/>
        <end position="1168"/>
    </location>
</feature>
<dbReference type="FunFam" id="2.10.25.10:FF:000135">
    <property type="entry name" value="Laminin subunit beta 4"/>
    <property type="match status" value="2"/>
</dbReference>
<proteinExistence type="inferred from homology"/>
<feature type="disulfide bond" evidence="22">
    <location>
        <begin position="1092"/>
        <end position="1109"/>
    </location>
</feature>
<feature type="coiled-coil region" evidence="23">
    <location>
        <begin position="1441"/>
        <end position="1510"/>
    </location>
</feature>
<feature type="disulfide bond" evidence="22">
    <location>
        <begin position="539"/>
        <end position="548"/>
    </location>
</feature>
<feature type="coiled-coil region" evidence="23">
    <location>
        <begin position="1579"/>
        <end position="1700"/>
    </location>
</feature>
<name>A0A212EMB2_DANPL</name>
<dbReference type="Pfam" id="PF12781">
    <property type="entry name" value="AAA_9"/>
    <property type="match status" value="2"/>
</dbReference>
<feature type="disulfide bond" evidence="22">
    <location>
        <begin position="832"/>
        <end position="844"/>
    </location>
</feature>
<dbReference type="GO" id="GO:0045505">
    <property type="term" value="F:dynein intermediate chain binding"/>
    <property type="evidence" value="ECO:0007669"/>
    <property type="project" value="InterPro"/>
</dbReference>
<feature type="domain" description="Laminin EGF-like" evidence="25">
    <location>
        <begin position="878"/>
        <end position="927"/>
    </location>
</feature>
<feature type="disulfide bond" evidence="22">
    <location>
        <begin position="1138"/>
        <end position="1150"/>
    </location>
</feature>
<organism evidence="28 29">
    <name type="scientific">Danaus plexippus plexippus</name>
    <dbReference type="NCBI Taxonomy" id="278856"/>
    <lineage>
        <taxon>Eukaryota</taxon>
        <taxon>Metazoa</taxon>
        <taxon>Ecdysozoa</taxon>
        <taxon>Arthropoda</taxon>
        <taxon>Hexapoda</taxon>
        <taxon>Insecta</taxon>
        <taxon>Pterygota</taxon>
        <taxon>Neoptera</taxon>
        <taxon>Endopterygota</taxon>
        <taxon>Lepidoptera</taxon>
        <taxon>Glossata</taxon>
        <taxon>Ditrysia</taxon>
        <taxon>Papilionoidea</taxon>
        <taxon>Nymphalidae</taxon>
        <taxon>Danainae</taxon>
        <taxon>Danaini</taxon>
        <taxon>Danaina</taxon>
        <taxon>Danaus</taxon>
        <taxon>Danaus</taxon>
    </lineage>
</organism>
<feature type="disulfide bond" evidence="22">
    <location>
        <begin position="1140"/>
        <end position="1157"/>
    </location>
</feature>
<evidence type="ECO:0000313" key="28">
    <source>
        <dbReference type="EMBL" id="OWR42617.1"/>
    </source>
</evidence>
<dbReference type="GO" id="GO:0048731">
    <property type="term" value="P:system development"/>
    <property type="evidence" value="ECO:0007669"/>
    <property type="project" value="UniProtKB-ARBA"/>
</dbReference>
<dbReference type="FunFam" id="2.10.25.10:FF:000145">
    <property type="entry name" value="Laminin subunit beta 1"/>
    <property type="match status" value="1"/>
</dbReference>
<dbReference type="Pfam" id="PF12777">
    <property type="entry name" value="MT"/>
    <property type="match status" value="1"/>
</dbReference>
<dbReference type="GO" id="GO:0060294">
    <property type="term" value="P:cilium movement involved in cell motility"/>
    <property type="evidence" value="ECO:0007669"/>
    <property type="project" value="TreeGrafter"/>
</dbReference>
<evidence type="ECO:0000256" key="1">
    <source>
        <dbReference type="ARBA" id="ARBA00004245"/>
    </source>
</evidence>
<reference evidence="28 29" key="1">
    <citation type="journal article" date="2011" name="Cell">
        <title>The monarch butterfly genome yields insights into long-distance migration.</title>
        <authorList>
            <person name="Zhan S."/>
            <person name="Merlin C."/>
            <person name="Boore J.L."/>
            <person name="Reppert S.M."/>
        </authorList>
    </citation>
    <scope>NUCLEOTIDE SEQUENCE [LARGE SCALE GENOMIC DNA]</scope>
    <source>
        <strain evidence="28">F-2</strain>
    </source>
</reference>
<feature type="disulfide bond" evidence="22">
    <location>
        <begin position="786"/>
        <end position="803"/>
    </location>
</feature>
<comment type="similarity">
    <text evidence="3">Belongs to the dynein heavy chain family.</text>
</comment>
<dbReference type="FunFam" id="2.10.25.10:FF:000074">
    <property type="entry name" value="Laminin subunit alpha"/>
    <property type="match status" value="1"/>
</dbReference>
<dbReference type="PROSITE" id="PS51117">
    <property type="entry name" value="LAMININ_NTER"/>
    <property type="match status" value="1"/>
</dbReference>
<keyword evidence="21 22" id="KW-0424">Laminin EGF-like domain</keyword>
<evidence type="ECO:0000256" key="19">
    <source>
        <dbReference type="ARBA" id="ARBA00023180"/>
    </source>
</evidence>
<dbReference type="eggNOG" id="KOG3595">
    <property type="taxonomic scope" value="Eukaryota"/>
</dbReference>
<dbReference type="InterPro" id="IPR024743">
    <property type="entry name" value="Dynein_HC_stalk"/>
</dbReference>
<feature type="domain" description="Laminin EGF-like" evidence="25">
    <location>
        <begin position="1090"/>
        <end position="1137"/>
    </location>
</feature>
<evidence type="ECO:0000256" key="7">
    <source>
        <dbReference type="ARBA" id="ARBA00022530"/>
    </source>
</evidence>
<evidence type="ECO:0000256" key="4">
    <source>
        <dbReference type="ARBA" id="ARBA00022197"/>
    </source>
</evidence>
<dbReference type="GO" id="GO:0005604">
    <property type="term" value="C:basement membrane"/>
    <property type="evidence" value="ECO:0007669"/>
    <property type="project" value="UniProtKB-SubCell"/>
</dbReference>
<keyword evidence="10" id="KW-0677">Repeat</keyword>
<dbReference type="Gene3D" id="2.60.120.260">
    <property type="entry name" value="Galactose-binding domain-like"/>
    <property type="match status" value="1"/>
</dbReference>
<dbReference type="CDD" id="cd00055">
    <property type="entry name" value="EGF_Lam"/>
    <property type="match status" value="13"/>
</dbReference>
<feature type="coiled-coil region" evidence="23">
    <location>
        <begin position="1226"/>
        <end position="1284"/>
    </location>
</feature>
<feature type="domain" description="Laminin EGF-like" evidence="25">
    <location>
        <begin position="784"/>
        <end position="831"/>
    </location>
</feature>
<comment type="subcellular location">
    <subcellularLocation>
        <location evidence="1">Cytoplasm</location>
        <location evidence="1">Cytoskeleton</location>
    </subcellularLocation>
    <subcellularLocation>
        <location evidence="2">Secreted</location>
        <location evidence="2">Extracellular space</location>
        <location evidence="2">Extracellular matrix</location>
        <location evidence="2">Basement membrane</location>
    </subcellularLocation>
</comment>
<evidence type="ECO:0000256" key="6">
    <source>
        <dbReference type="ARBA" id="ARBA00022525"/>
    </source>
</evidence>
<feature type="domain" description="Laminin EGF-like" evidence="25">
    <location>
        <begin position="1039"/>
        <end position="1089"/>
    </location>
</feature>
<keyword evidence="9 24" id="KW-0732">Signal</keyword>
<dbReference type="Gene3D" id="1.20.920.30">
    <property type="match status" value="1"/>
</dbReference>
<evidence type="ECO:0000256" key="2">
    <source>
        <dbReference type="ARBA" id="ARBA00004302"/>
    </source>
</evidence>
<evidence type="ECO:0000256" key="5">
    <source>
        <dbReference type="ARBA" id="ARBA00022490"/>
    </source>
</evidence>
<dbReference type="GO" id="GO:0051959">
    <property type="term" value="F:dynein light intermediate chain binding"/>
    <property type="evidence" value="ECO:0007669"/>
    <property type="project" value="InterPro"/>
</dbReference>
<dbReference type="Pfam" id="PF08393">
    <property type="entry name" value="DHC_N2"/>
    <property type="match status" value="1"/>
</dbReference>
<keyword evidence="12" id="KW-0067">ATP-binding</keyword>
<evidence type="ECO:0000259" key="26">
    <source>
        <dbReference type="PROSITE" id="PS51116"/>
    </source>
</evidence>
<keyword evidence="13" id="KW-0084">Basement membrane</keyword>
<dbReference type="Pfam" id="PF24973">
    <property type="entry name" value="EGF_LMN_ATRN"/>
    <property type="match status" value="2"/>
</dbReference>
<dbReference type="SMART" id="SM00180">
    <property type="entry name" value="EGF_Lam"/>
    <property type="match status" value="13"/>
</dbReference>
<feature type="disulfide bond" evidence="22">
    <location>
        <begin position="1111"/>
        <end position="1120"/>
    </location>
</feature>
<dbReference type="PANTHER" id="PTHR10676:SF352">
    <property type="entry name" value="CYTOPLASMIC DYNEIN 2 HEAVY CHAIN 1"/>
    <property type="match status" value="1"/>
</dbReference>
<feature type="domain" description="Laminin EGF-like" evidence="25">
    <location>
        <begin position="406"/>
        <end position="466"/>
    </location>
</feature>
<dbReference type="FunFam" id="3.40.50.300:FF:000996">
    <property type="entry name" value="Cytoplasmic dynein heavy chain"/>
    <property type="match status" value="1"/>
</dbReference>
<feature type="chain" id="PRO_5012262014" description="Dynein heavy chain, cytoplasmic" evidence="24">
    <location>
        <begin position="20"/>
        <end position="4184"/>
    </location>
</feature>